<dbReference type="InterPro" id="IPR001245">
    <property type="entry name" value="Ser-Thr/Tyr_kinase_cat_dom"/>
</dbReference>
<name>A0AAV2ZBL6_9STRA</name>
<evidence type="ECO:0000313" key="4">
    <source>
        <dbReference type="Proteomes" id="UP001146120"/>
    </source>
</evidence>
<reference evidence="3" key="2">
    <citation type="journal article" date="2023" name="Microbiol Resour">
        <title>Decontamination and Annotation of the Draft Genome Sequence of the Oomycete Lagenidium giganteum ARSEF 373.</title>
        <authorList>
            <person name="Morgan W.R."/>
            <person name="Tartar A."/>
        </authorList>
    </citation>
    <scope>NUCLEOTIDE SEQUENCE</scope>
    <source>
        <strain evidence="3">ARSEF 373</strain>
    </source>
</reference>
<dbReference type="PROSITE" id="PS50011">
    <property type="entry name" value="PROTEIN_KINASE_DOM"/>
    <property type="match status" value="1"/>
</dbReference>
<keyword evidence="4" id="KW-1185">Reference proteome</keyword>
<proteinExistence type="predicted"/>
<dbReference type="Gene3D" id="1.10.510.10">
    <property type="entry name" value="Transferase(Phosphotransferase) domain 1"/>
    <property type="match status" value="1"/>
</dbReference>
<protein>
    <recommendedName>
        <fullName evidence="2">Protein kinase domain-containing protein</fullName>
    </recommendedName>
</protein>
<dbReference type="InterPro" id="IPR000719">
    <property type="entry name" value="Prot_kinase_dom"/>
</dbReference>
<dbReference type="EMBL" id="DAKRPA010000027">
    <property type="protein sequence ID" value="DBA02759.1"/>
    <property type="molecule type" value="Genomic_DNA"/>
</dbReference>
<dbReference type="SUPFAM" id="SSF56112">
    <property type="entry name" value="Protein kinase-like (PK-like)"/>
    <property type="match status" value="1"/>
</dbReference>
<evidence type="ECO:0000256" key="1">
    <source>
        <dbReference type="SAM" id="MobiDB-lite"/>
    </source>
</evidence>
<dbReference type="GO" id="GO:0004674">
    <property type="term" value="F:protein serine/threonine kinase activity"/>
    <property type="evidence" value="ECO:0007669"/>
    <property type="project" value="TreeGrafter"/>
</dbReference>
<evidence type="ECO:0000259" key="2">
    <source>
        <dbReference type="PROSITE" id="PS50011"/>
    </source>
</evidence>
<dbReference type="PANTHER" id="PTHR44329">
    <property type="entry name" value="SERINE/THREONINE-PROTEIN KINASE TNNI3K-RELATED"/>
    <property type="match status" value="1"/>
</dbReference>
<dbReference type="AlphaFoldDB" id="A0AAV2ZBL6"/>
<comment type="caution">
    <text evidence="3">The sequence shown here is derived from an EMBL/GenBank/DDBJ whole genome shotgun (WGS) entry which is preliminary data.</text>
</comment>
<dbReference type="Pfam" id="PF07714">
    <property type="entry name" value="PK_Tyr_Ser-Thr"/>
    <property type="match status" value="1"/>
</dbReference>
<dbReference type="InterPro" id="IPR051681">
    <property type="entry name" value="Ser/Thr_Kinases-Pseudokinases"/>
</dbReference>
<sequence>MLGSIAIALVAIVFVLAITHRRRRRRALELTAQQTLGKDPSESPENWRQQPVERRRSSLTGTCVVWKDPELLKTKIPHKAWKKDKVLSAGAHSQVFTVHYKDKKLVLKQVLPRHARDDEILNEFMDEIRVCSTLSHPHLVPFVGITWEFVSNLAYACEWMAHGDLPSMLAKHKAKADHRRQLQWFHSTSTELKCKAALTLNIVDALIYLHTLTEPVVHQDLKSSAVLFSHENVLQLSLFGIYRELSMNETMSNERNGTAWVAPEVLRGGKCSEHSNVYSLGVIMSELDACEPPYVNGVEGYLPPNPSNARIAIMVSAGSVQPELHEDCPTEIRQLIKKCLNYDVDDRPALQDVHKQLHDLVDATATAI</sequence>
<evidence type="ECO:0000313" key="3">
    <source>
        <dbReference type="EMBL" id="DBA02759.1"/>
    </source>
</evidence>
<reference evidence="3" key="1">
    <citation type="submission" date="2022-11" db="EMBL/GenBank/DDBJ databases">
        <authorList>
            <person name="Morgan W.R."/>
            <person name="Tartar A."/>
        </authorList>
    </citation>
    <scope>NUCLEOTIDE SEQUENCE</scope>
    <source>
        <strain evidence="3">ARSEF 373</strain>
    </source>
</reference>
<organism evidence="3 4">
    <name type="scientific">Lagenidium giganteum</name>
    <dbReference type="NCBI Taxonomy" id="4803"/>
    <lineage>
        <taxon>Eukaryota</taxon>
        <taxon>Sar</taxon>
        <taxon>Stramenopiles</taxon>
        <taxon>Oomycota</taxon>
        <taxon>Peronosporomycetes</taxon>
        <taxon>Pythiales</taxon>
        <taxon>Pythiaceae</taxon>
    </lineage>
</organism>
<feature type="region of interest" description="Disordered" evidence="1">
    <location>
        <begin position="31"/>
        <end position="54"/>
    </location>
</feature>
<dbReference type="GO" id="GO:0005524">
    <property type="term" value="F:ATP binding"/>
    <property type="evidence" value="ECO:0007669"/>
    <property type="project" value="InterPro"/>
</dbReference>
<dbReference type="InterPro" id="IPR011009">
    <property type="entry name" value="Kinase-like_dom_sf"/>
</dbReference>
<feature type="domain" description="Protein kinase" evidence="2">
    <location>
        <begin position="81"/>
        <end position="361"/>
    </location>
</feature>
<accession>A0AAV2ZBL6</accession>
<dbReference type="Proteomes" id="UP001146120">
    <property type="component" value="Unassembled WGS sequence"/>
</dbReference>
<dbReference type="PANTHER" id="PTHR44329:SF214">
    <property type="entry name" value="PROTEIN KINASE DOMAIN-CONTAINING PROTEIN"/>
    <property type="match status" value="1"/>
</dbReference>
<gene>
    <name evidence="3" type="ORF">N0F65_010687</name>
</gene>